<evidence type="ECO:0000256" key="2">
    <source>
        <dbReference type="SAM" id="Phobius"/>
    </source>
</evidence>
<dbReference type="Proteomes" id="UP000725002">
    <property type="component" value="Unassembled WGS sequence"/>
</dbReference>
<sequence length="214" mass="22894">MITFGFRNRFGGLLRAVVAIALGVVMVAFPATSLVVIVKIVAAFLIASGVVSLIFGIVNRANGGLALMVTNTVVDIVLGVIVFIFPEEVAGVVMFLLGLLLMLFGLFQLSALLSASRVLPMGLWTFIFPVLCTVGGAMVLFHPFGLGKFITLVAGIALLVYGVSDMISTWKMRKAMKEYEIRFNTSSSSASGSKDTPAMDDVKDVDYEKVGEDK</sequence>
<dbReference type="AlphaFoldDB" id="A0A940II65"/>
<evidence type="ECO:0000313" key="3">
    <source>
        <dbReference type="EMBL" id="MBO8483398.1"/>
    </source>
</evidence>
<keyword evidence="2" id="KW-0472">Membrane</keyword>
<feature type="transmembrane region" description="Helical" evidence="2">
    <location>
        <begin position="91"/>
        <end position="111"/>
    </location>
</feature>
<feature type="transmembrane region" description="Helical" evidence="2">
    <location>
        <begin position="149"/>
        <end position="167"/>
    </location>
</feature>
<accession>A0A940II65</accession>
<protein>
    <submittedName>
        <fullName evidence="3">DUF308 domain-containing protein</fullName>
    </submittedName>
</protein>
<keyword evidence="2" id="KW-1133">Transmembrane helix</keyword>
<feature type="transmembrane region" description="Helical" evidence="2">
    <location>
        <begin position="12"/>
        <end position="31"/>
    </location>
</feature>
<feature type="region of interest" description="Disordered" evidence="1">
    <location>
        <begin position="184"/>
        <end position="214"/>
    </location>
</feature>
<evidence type="ECO:0000313" key="4">
    <source>
        <dbReference type="Proteomes" id="UP000725002"/>
    </source>
</evidence>
<dbReference type="Pfam" id="PF03729">
    <property type="entry name" value="DUF308"/>
    <property type="match status" value="2"/>
</dbReference>
<reference evidence="3" key="1">
    <citation type="submission" date="2020-10" db="EMBL/GenBank/DDBJ databases">
        <authorList>
            <person name="Gilroy R."/>
        </authorList>
    </citation>
    <scope>NUCLEOTIDE SEQUENCE</scope>
    <source>
        <strain evidence="3">G3-8215</strain>
    </source>
</reference>
<keyword evidence="2" id="KW-0812">Transmembrane</keyword>
<feature type="compositionally biased region" description="Basic and acidic residues" evidence="1">
    <location>
        <begin position="200"/>
        <end position="214"/>
    </location>
</feature>
<proteinExistence type="predicted"/>
<feature type="transmembrane region" description="Helical" evidence="2">
    <location>
        <begin position="37"/>
        <end position="58"/>
    </location>
</feature>
<dbReference type="PANTHER" id="PTHR34989:SF1">
    <property type="entry name" value="PROTEIN HDED"/>
    <property type="match status" value="1"/>
</dbReference>
<gene>
    <name evidence="3" type="ORF">IAB75_04720</name>
</gene>
<organism evidence="3 4">
    <name type="scientific">Candidatus Cryptobacteroides avicola</name>
    <dbReference type="NCBI Taxonomy" id="2840757"/>
    <lineage>
        <taxon>Bacteria</taxon>
        <taxon>Pseudomonadati</taxon>
        <taxon>Bacteroidota</taxon>
        <taxon>Bacteroidia</taxon>
        <taxon>Bacteroidales</taxon>
        <taxon>Candidatus Cryptobacteroides</taxon>
    </lineage>
</organism>
<dbReference type="GO" id="GO:0005886">
    <property type="term" value="C:plasma membrane"/>
    <property type="evidence" value="ECO:0007669"/>
    <property type="project" value="TreeGrafter"/>
</dbReference>
<dbReference type="InterPro" id="IPR005325">
    <property type="entry name" value="DUF308_memb"/>
</dbReference>
<dbReference type="EMBL" id="JADILV010000034">
    <property type="protein sequence ID" value="MBO8483398.1"/>
    <property type="molecule type" value="Genomic_DNA"/>
</dbReference>
<dbReference type="InterPro" id="IPR052712">
    <property type="entry name" value="Acid_resist_chaperone_HdeD"/>
</dbReference>
<evidence type="ECO:0000256" key="1">
    <source>
        <dbReference type="SAM" id="MobiDB-lite"/>
    </source>
</evidence>
<comment type="caution">
    <text evidence="3">The sequence shown here is derived from an EMBL/GenBank/DDBJ whole genome shotgun (WGS) entry which is preliminary data.</text>
</comment>
<reference evidence="3" key="2">
    <citation type="journal article" date="2021" name="PeerJ">
        <title>Extensive microbial diversity within the chicken gut microbiome revealed by metagenomics and culture.</title>
        <authorList>
            <person name="Gilroy R."/>
            <person name="Ravi A."/>
            <person name="Getino M."/>
            <person name="Pursley I."/>
            <person name="Horton D.L."/>
            <person name="Alikhan N.F."/>
            <person name="Baker D."/>
            <person name="Gharbi K."/>
            <person name="Hall N."/>
            <person name="Watson M."/>
            <person name="Adriaenssens E.M."/>
            <person name="Foster-Nyarko E."/>
            <person name="Jarju S."/>
            <person name="Secka A."/>
            <person name="Antonio M."/>
            <person name="Oren A."/>
            <person name="Chaudhuri R.R."/>
            <person name="La Ragione R."/>
            <person name="Hildebrand F."/>
            <person name="Pallen M.J."/>
        </authorList>
    </citation>
    <scope>NUCLEOTIDE SEQUENCE</scope>
    <source>
        <strain evidence="3">G3-8215</strain>
    </source>
</reference>
<name>A0A940II65_9BACT</name>
<feature type="transmembrane region" description="Helical" evidence="2">
    <location>
        <begin position="65"/>
        <end position="85"/>
    </location>
</feature>
<feature type="transmembrane region" description="Helical" evidence="2">
    <location>
        <begin position="123"/>
        <end position="143"/>
    </location>
</feature>
<dbReference type="PANTHER" id="PTHR34989">
    <property type="entry name" value="PROTEIN HDED"/>
    <property type="match status" value="1"/>
</dbReference>